<dbReference type="Pfam" id="PF25989">
    <property type="entry name" value="YknX_C"/>
    <property type="match status" value="1"/>
</dbReference>
<comment type="caution">
    <text evidence="4">The sequence shown here is derived from an EMBL/GenBank/DDBJ whole genome shotgun (WGS) entry which is preliminary data.</text>
</comment>
<dbReference type="InterPro" id="IPR006143">
    <property type="entry name" value="RND_pump_MFP"/>
</dbReference>
<dbReference type="Gene3D" id="2.40.50.100">
    <property type="match status" value="1"/>
</dbReference>
<proteinExistence type="inferred from homology"/>
<evidence type="ECO:0000313" key="5">
    <source>
        <dbReference type="Proteomes" id="UP000823636"/>
    </source>
</evidence>
<gene>
    <name evidence="4" type="ORF">IAC54_02905</name>
</gene>
<dbReference type="GO" id="GO:0060003">
    <property type="term" value="P:copper ion export"/>
    <property type="evidence" value="ECO:0007669"/>
    <property type="project" value="TreeGrafter"/>
</dbReference>
<name>A0A9D9E6A4_9BACT</name>
<keyword evidence="2" id="KW-0813">Transport</keyword>
<dbReference type="InterPro" id="IPR051909">
    <property type="entry name" value="MFP_Cation_Efflux"/>
</dbReference>
<dbReference type="EMBL" id="JADIMW010000028">
    <property type="protein sequence ID" value="MBO8437834.1"/>
    <property type="molecule type" value="Genomic_DNA"/>
</dbReference>
<dbReference type="FunFam" id="2.40.420.20:FF:000006">
    <property type="entry name" value="RND family efflux transporter MFP subunit"/>
    <property type="match status" value="1"/>
</dbReference>
<dbReference type="PROSITE" id="PS51257">
    <property type="entry name" value="PROKAR_LIPOPROTEIN"/>
    <property type="match status" value="1"/>
</dbReference>
<reference evidence="4" key="2">
    <citation type="journal article" date="2021" name="PeerJ">
        <title>Extensive microbial diversity within the chicken gut microbiome revealed by metagenomics and culture.</title>
        <authorList>
            <person name="Gilroy R."/>
            <person name="Ravi A."/>
            <person name="Getino M."/>
            <person name="Pursley I."/>
            <person name="Horton D.L."/>
            <person name="Alikhan N.F."/>
            <person name="Baker D."/>
            <person name="Gharbi K."/>
            <person name="Hall N."/>
            <person name="Watson M."/>
            <person name="Adriaenssens E.M."/>
            <person name="Foster-Nyarko E."/>
            <person name="Jarju S."/>
            <person name="Secka A."/>
            <person name="Antonio M."/>
            <person name="Oren A."/>
            <person name="Chaudhuri R.R."/>
            <person name="La Ragione R."/>
            <person name="Hildebrand F."/>
            <person name="Pallen M.J."/>
        </authorList>
    </citation>
    <scope>NUCLEOTIDE SEQUENCE</scope>
    <source>
        <strain evidence="4">G3-4614</strain>
    </source>
</reference>
<evidence type="ECO:0000259" key="3">
    <source>
        <dbReference type="Pfam" id="PF25989"/>
    </source>
</evidence>
<dbReference type="PANTHER" id="PTHR30097:SF4">
    <property type="entry name" value="SLR6042 PROTEIN"/>
    <property type="match status" value="1"/>
</dbReference>
<dbReference type="PANTHER" id="PTHR30097">
    <property type="entry name" value="CATION EFFLUX SYSTEM PROTEIN CUSB"/>
    <property type="match status" value="1"/>
</dbReference>
<dbReference type="GO" id="GO:0022857">
    <property type="term" value="F:transmembrane transporter activity"/>
    <property type="evidence" value="ECO:0007669"/>
    <property type="project" value="InterPro"/>
</dbReference>
<evidence type="ECO:0000313" key="4">
    <source>
        <dbReference type="EMBL" id="MBO8437834.1"/>
    </source>
</evidence>
<dbReference type="GO" id="GO:0016020">
    <property type="term" value="C:membrane"/>
    <property type="evidence" value="ECO:0007669"/>
    <property type="project" value="InterPro"/>
</dbReference>
<dbReference type="GO" id="GO:0030313">
    <property type="term" value="C:cell envelope"/>
    <property type="evidence" value="ECO:0007669"/>
    <property type="project" value="TreeGrafter"/>
</dbReference>
<evidence type="ECO:0000256" key="2">
    <source>
        <dbReference type="ARBA" id="ARBA00022448"/>
    </source>
</evidence>
<dbReference type="GO" id="GO:0015679">
    <property type="term" value="P:plasma membrane copper ion transport"/>
    <property type="evidence" value="ECO:0007669"/>
    <property type="project" value="TreeGrafter"/>
</dbReference>
<dbReference type="Gene3D" id="2.40.30.170">
    <property type="match status" value="1"/>
</dbReference>
<dbReference type="Proteomes" id="UP000823636">
    <property type="component" value="Unassembled WGS sequence"/>
</dbReference>
<sequence length="379" mass="40990">MNTKKYTAIIIAAILAAGCAKTSHTVEDDHEEHLAEGEIHFTPQQAANAGLQTQKAALAPFAGVIRCGGSITPAPDDASEIIAPASGIVTYAVPALSDGYKASAGETIFHITSRTIGSGDAAYKARAAYKAAQAQYQRAKTLKAEKLITATEYEQAELDYRNAEAAYHAAGGTTSDTRFGTAVQTPSAGYLSNITITNGSYIQEGMPLATLSKNRKLQLKAEVEKNHYRELNKIRSANFHIPYDDATYKLADMNGRLITYGRASTPQSNYLPVIFQFDNNGDILPGTYAEIFLLTEGKTEAIAIPEKALVEESGIYYIYLRIHDDIYRRQQVTTGRNDGERVEILTGVAPGDEVVTDGVHQLKQAALGNIIPEGHTHAH</sequence>
<dbReference type="Gene3D" id="2.40.420.20">
    <property type="match status" value="1"/>
</dbReference>
<dbReference type="InterPro" id="IPR058637">
    <property type="entry name" value="YknX-like_C"/>
</dbReference>
<dbReference type="Gene3D" id="1.10.287.470">
    <property type="entry name" value="Helix hairpin bin"/>
    <property type="match status" value="1"/>
</dbReference>
<dbReference type="SUPFAM" id="SSF111369">
    <property type="entry name" value="HlyD-like secretion proteins"/>
    <property type="match status" value="1"/>
</dbReference>
<comment type="similarity">
    <text evidence="1">Belongs to the membrane fusion protein (MFP) (TC 8.A.1) family.</text>
</comment>
<accession>A0A9D9E6A4</accession>
<feature type="domain" description="YknX-like C-terminal permuted SH3-like" evidence="3">
    <location>
        <begin position="301"/>
        <end position="363"/>
    </location>
</feature>
<evidence type="ECO:0000256" key="1">
    <source>
        <dbReference type="ARBA" id="ARBA00009477"/>
    </source>
</evidence>
<reference evidence="4" key="1">
    <citation type="submission" date="2020-10" db="EMBL/GenBank/DDBJ databases">
        <authorList>
            <person name="Gilroy R."/>
        </authorList>
    </citation>
    <scope>NUCLEOTIDE SEQUENCE</scope>
    <source>
        <strain evidence="4">G3-4614</strain>
    </source>
</reference>
<dbReference type="NCBIfam" id="TIGR01730">
    <property type="entry name" value="RND_mfp"/>
    <property type="match status" value="1"/>
</dbReference>
<protein>
    <submittedName>
        <fullName evidence="4">Efflux RND transporter periplasmic adaptor subunit</fullName>
    </submittedName>
</protein>
<organism evidence="4 5">
    <name type="scientific">Candidatus Caccoplasma merdipullorum</name>
    <dbReference type="NCBI Taxonomy" id="2840718"/>
    <lineage>
        <taxon>Bacteria</taxon>
        <taxon>Pseudomonadati</taxon>
        <taxon>Bacteroidota</taxon>
        <taxon>Bacteroidia</taxon>
        <taxon>Bacteroidales</taxon>
        <taxon>Bacteroidaceae</taxon>
        <taxon>Bacteroidaceae incertae sedis</taxon>
        <taxon>Candidatus Caccoplasma</taxon>
    </lineage>
</organism>
<dbReference type="AlphaFoldDB" id="A0A9D9E6A4"/>